<dbReference type="Proteomes" id="UP000533641">
    <property type="component" value="Unassembled WGS sequence"/>
</dbReference>
<reference evidence="1 2" key="1">
    <citation type="submission" date="2020-08" db="EMBL/GenBank/DDBJ databases">
        <title>Genomic Encyclopedia of Type Strains, Phase IV (KMG-V): Genome sequencing to study the core and pangenomes of soil and plant-associated prokaryotes.</title>
        <authorList>
            <person name="Whitman W."/>
        </authorList>
    </citation>
    <scope>NUCLEOTIDE SEQUENCE [LARGE SCALE GENOMIC DNA]</scope>
    <source>
        <strain evidence="1 2">SEMIA 402</strain>
    </source>
</reference>
<dbReference type="AlphaFoldDB" id="A0A7W6RTP5"/>
<sequence>MQALTFGRSKGLGFDRVVIYPTRDMVSWLKIRDVFQKLRLAPNFTSP</sequence>
<proteinExistence type="predicted"/>
<organism evidence="1 2">
    <name type="scientific">Rhizobium mongolense</name>
    <dbReference type="NCBI Taxonomy" id="57676"/>
    <lineage>
        <taxon>Bacteria</taxon>
        <taxon>Pseudomonadati</taxon>
        <taxon>Pseudomonadota</taxon>
        <taxon>Alphaproteobacteria</taxon>
        <taxon>Hyphomicrobiales</taxon>
        <taxon>Rhizobiaceae</taxon>
        <taxon>Rhizobium/Agrobacterium group</taxon>
        <taxon>Rhizobium</taxon>
    </lineage>
</organism>
<evidence type="ECO:0000313" key="2">
    <source>
        <dbReference type="Proteomes" id="UP000533641"/>
    </source>
</evidence>
<protein>
    <submittedName>
        <fullName evidence="1">Uncharacterized protein</fullName>
    </submittedName>
</protein>
<name>A0A7W6RTP5_9HYPH</name>
<gene>
    <name evidence="1" type="ORF">GGE12_006268</name>
</gene>
<evidence type="ECO:0000313" key="1">
    <source>
        <dbReference type="EMBL" id="MBB4278457.1"/>
    </source>
</evidence>
<comment type="caution">
    <text evidence="1">The sequence shown here is derived from an EMBL/GenBank/DDBJ whole genome shotgun (WGS) entry which is preliminary data.</text>
</comment>
<dbReference type="EMBL" id="JACIGM010000018">
    <property type="protein sequence ID" value="MBB4278457.1"/>
    <property type="molecule type" value="Genomic_DNA"/>
</dbReference>
<accession>A0A7W6RTP5</accession>